<reference evidence="5 6" key="1">
    <citation type="submission" date="2019-02" db="EMBL/GenBank/DDBJ databases">
        <title>Deep-cultivation of Planctomycetes and their phenomic and genomic characterization uncovers novel biology.</title>
        <authorList>
            <person name="Wiegand S."/>
            <person name="Jogler M."/>
            <person name="Boedeker C."/>
            <person name="Pinto D."/>
            <person name="Vollmers J."/>
            <person name="Rivas-Marin E."/>
            <person name="Kohn T."/>
            <person name="Peeters S.H."/>
            <person name="Heuer A."/>
            <person name="Rast P."/>
            <person name="Oberbeckmann S."/>
            <person name="Bunk B."/>
            <person name="Jeske O."/>
            <person name="Meyerdierks A."/>
            <person name="Storesund J.E."/>
            <person name="Kallscheuer N."/>
            <person name="Luecker S."/>
            <person name="Lage O.M."/>
            <person name="Pohl T."/>
            <person name="Merkel B.J."/>
            <person name="Hornburger P."/>
            <person name="Mueller R.-W."/>
            <person name="Bruemmer F."/>
            <person name="Labrenz M."/>
            <person name="Spormann A.M."/>
            <person name="Op den Camp H."/>
            <person name="Overmann J."/>
            <person name="Amann R."/>
            <person name="Jetten M.S.M."/>
            <person name="Mascher T."/>
            <person name="Medema M.H."/>
            <person name="Devos D.P."/>
            <person name="Kaster A.-K."/>
            <person name="Ovreas L."/>
            <person name="Rohde M."/>
            <person name="Galperin M.Y."/>
            <person name="Jogler C."/>
        </authorList>
    </citation>
    <scope>NUCLEOTIDE SEQUENCE [LARGE SCALE GENOMIC DNA]</scope>
    <source>
        <strain evidence="5 6">Pan161</strain>
    </source>
</reference>
<dbReference type="SMART" id="SM00347">
    <property type="entry name" value="HTH_MARR"/>
    <property type="match status" value="1"/>
</dbReference>
<evidence type="ECO:0000256" key="1">
    <source>
        <dbReference type="ARBA" id="ARBA00023015"/>
    </source>
</evidence>
<dbReference type="GO" id="GO:0003700">
    <property type="term" value="F:DNA-binding transcription factor activity"/>
    <property type="evidence" value="ECO:0007669"/>
    <property type="project" value="InterPro"/>
</dbReference>
<dbReference type="Pfam" id="PF01047">
    <property type="entry name" value="MarR"/>
    <property type="match status" value="1"/>
</dbReference>
<keyword evidence="6" id="KW-1185">Reference proteome</keyword>
<accession>A0A517VLE6</accession>
<evidence type="ECO:0000259" key="4">
    <source>
        <dbReference type="PROSITE" id="PS50995"/>
    </source>
</evidence>
<dbReference type="InterPro" id="IPR000835">
    <property type="entry name" value="HTH_MarR-typ"/>
</dbReference>
<dbReference type="PANTHER" id="PTHR42756:SF1">
    <property type="entry name" value="TRANSCRIPTIONAL REPRESSOR OF EMRAB OPERON"/>
    <property type="match status" value="1"/>
</dbReference>
<dbReference type="GO" id="GO:0003677">
    <property type="term" value="F:DNA binding"/>
    <property type="evidence" value="ECO:0007669"/>
    <property type="project" value="UniProtKB-KW"/>
</dbReference>
<dbReference type="InterPro" id="IPR036388">
    <property type="entry name" value="WH-like_DNA-bd_sf"/>
</dbReference>
<dbReference type="PANTHER" id="PTHR42756">
    <property type="entry name" value="TRANSCRIPTIONAL REGULATOR, MARR"/>
    <property type="match status" value="1"/>
</dbReference>
<dbReference type="SUPFAM" id="SSF46785">
    <property type="entry name" value="Winged helix' DNA-binding domain"/>
    <property type="match status" value="1"/>
</dbReference>
<organism evidence="5 6">
    <name type="scientific">Gimesia algae</name>
    <dbReference type="NCBI Taxonomy" id="2527971"/>
    <lineage>
        <taxon>Bacteria</taxon>
        <taxon>Pseudomonadati</taxon>
        <taxon>Planctomycetota</taxon>
        <taxon>Planctomycetia</taxon>
        <taxon>Planctomycetales</taxon>
        <taxon>Planctomycetaceae</taxon>
        <taxon>Gimesia</taxon>
    </lineage>
</organism>
<dbReference type="InterPro" id="IPR036390">
    <property type="entry name" value="WH_DNA-bd_sf"/>
</dbReference>
<evidence type="ECO:0000256" key="2">
    <source>
        <dbReference type="ARBA" id="ARBA00023125"/>
    </source>
</evidence>
<keyword evidence="3" id="KW-0804">Transcription</keyword>
<dbReference type="KEGG" id="gax:Pan161_55300"/>
<sequence length="139" mass="15865">MTVDDTISMRLRRAYLTMHRAAQAHFAEFGVTVDQYVLLSVLADAEGIIQTELSERMSSDANTIGAMLRLLEQKQLVRREASETDRRAQRVYLTTIGKRLQKKLVRHSSQIHQTLEAALTPRKKQTLMKGLEEITQALQ</sequence>
<dbReference type="PRINTS" id="PR00598">
    <property type="entry name" value="HTHMARR"/>
</dbReference>
<name>A0A517VLE6_9PLAN</name>
<dbReference type="RefSeq" id="WP_145231811.1">
    <property type="nucleotide sequence ID" value="NZ_CP036343.1"/>
</dbReference>
<dbReference type="Proteomes" id="UP000316855">
    <property type="component" value="Chromosome"/>
</dbReference>
<dbReference type="OrthoDB" id="4463574at2"/>
<proteinExistence type="predicted"/>
<evidence type="ECO:0000256" key="3">
    <source>
        <dbReference type="ARBA" id="ARBA00023163"/>
    </source>
</evidence>
<feature type="domain" description="HTH marR-type" evidence="4">
    <location>
        <begin position="4"/>
        <end position="136"/>
    </location>
</feature>
<gene>
    <name evidence="5" type="primary">mgrA_3</name>
    <name evidence="5" type="ORF">Pan161_55300</name>
</gene>
<keyword evidence="2" id="KW-0238">DNA-binding</keyword>
<dbReference type="Gene3D" id="1.10.10.10">
    <property type="entry name" value="Winged helix-like DNA-binding domain superfamily/Winged helix DNA-binding domain"/>
    <property type="match status" value="1"/>
</dbReference>
<protein>
    <submittedName>
        <fullName evidence="5">HTH-type transcriptional regulator MgrA</fullName>
    </submittedName>
</protein>
<evidence type="ECO:0000313" key="5">
    <source>
        <dbReference type="EMBL" id="QDT93843.1"/>
    </source>
</evidence>
<evidence type="ECO:0000313" key="6">
    <source>
        <dbReference type="Proteomes" id="UP000316855"/>
    </source>
</evidence>
<dbReference type="PROSITE" id="PS50995">
    <property type="entry name" value="HTH_MARR_2"/>
    <property type="match status" value="1"/>
</dbReference>
<dbReference type="EMBL" id="CP036343">
    <property type="protein sequence ID" value="QDT93843.1"/>
    <property type="molecule type" value="Genomic_DNA"/>
</dbReference>
<dbReference type="AlphaFoldDB" id="A0A517VLE6"/>
<keyword evidence="1" id="KW-0805">Transcription regulation</keyword>